<evidence type="ECO:0000256" key="5">
    <source>
        <dbReference type="ARBA" id="ARBA00022691"/>
    </source>
</evidence>
<dbReference type="GO" id="GO:0006298">
    <property type="term" value="P:mismatch repair"/>
    <property type="evidence" value="ECO:0007669"/>
    <property type="project" value="TreeGrafter"/>
</dbReference>
<keyword evidence="8" id="KW-1185">Reference proteome</keyword>
<sequence>MTDWIIEQIPDHHVYVEPFGGSAAVLLNKPRSSVEVYNDIDGDIVQFFDVARERPDELIEWAKRTPYSEELYNRWVTDYYNGERPDDPVERAGRWLFLRFTQFGGKYDHTAGFKRDQPRKKKGSSHLWRTLEERVDAISERLQGVSIQNGDYQDIIEKYDSPNTVFYCDPPYLSKEHTYRVRDFDHGELADALSGIDGHAMVSYTDVPDGYGSWTELTQAHNHESDQDPKRVTERLFLNFVPEETPRFAGANQTRLTEVQ</sequence>
<comment type="similarity">
    <text evidence="1">Belongs to the N(4)/N(6)-methyltransferase family.</text>
</comment>
<dbReference type="AlphaFoldDB" id="M0CJR4"/>
<proteinExistence type="inferred from homology"/>
<gene>
    <name evidence="7" type="ORF">C475_14568</name>
</gene>
<dbReference type="GO" id="GO:0009307">
    <property type="term" value="P:DNA restriction-modification system"/>
    <property type="evidence" value="ECO:0007669"/>
    <property type="project" value="InterPro"/>
</dbReference>
<dbReference type="eggNOG" id="arCOG03416">
    <property type="taxonomic scope" value="Archaea"/>
</dbReference>
<protein>
    <recommendedName>
        <fullName evidence="2">site-specific DNA-methyltransferase (adenine-specific)</fullName>
        <ecNumber evidence="2">2.1.1.72</ecNumber>
    </recommendedName>
</protein>
<dbReference type="PANTHER" id="PTHR30481:SF4">
    <property type="entry name" value="SITE-SPECIFIC DNA-METHYLTRANSFERASE (ADENINE-SPECIFIC)"/>
    <property type="match status" value="1"/>
</dbReference>
<comment type="catalytic activity">
    <reaction evidence="6">
        <text>a 2'-deoxyadenosine in DNA + S-adenosyl-L-methionine = an N(6)-methyl-2'-deoxyadenosine in DNA + S-adenosyl-L-homocysteine + H(+)</text>
        <dbReference type="Rhea" id="RHEA:15197"/>
        <dbReference type="Rhea" id="RHEA-COMP:12418"/>
        <dbReference type="Rhea" id="RHEA-COMP:12419"/>
        <dbReference type="ChEBI" id="CHEBI:15378"/>
        <dbReference type="ChEBI" id="CHEBI:57856"/>
        <dbReference type="ChEBI" id="CHEBI:59789"/>
        <dbReference type="ChEBI" id="CHEBI:90615"/>
        <dbReference type="ChEBI" id="CHEBI:90616"/>
        <dbReference type="EC" id="2.1.1.72"/>
    </reaction>
</comment>
<evidence type="ECO:0000313" key="8">
    <source>
        <dbReference type="Proteomes" id="UP000011626"/>
    </source>
</evidence>
<dbReference type="PANTHER" id="PTHR30481">
    <property type="entry name" value="DNA ADENINE METHYLASE"/>
    <property type="match status" value="1"/>
</dbReference>
<keyword evidence="3 7" id="KW-0489">Methyltransferase</keyword>
<evidence type="ECO:0000256" key="6">
    <source>
        <dbReference type="ARBA" id="ARBA00047942"/>
    </source>
</evidence>
<organism evidence="7 8">
    <name type="scientific">Halosimplex carlsbadense 2-9-1</name>
    <dbReference type="NCBI Taxonomy" id="797114"/>
    <lineage>
        <taxon>Archaea</taxon>
        <taxon>Methanobacteriati</taxon>
        <taxon>Methanobacteriota</taxon>
        <taxon>Stenosarchaea group</taxon>
        <taxon>Halobacteria</taxon>
        <taxon>Halobacteriales</taxon>
        <taxon>Haloarculaceae</taxon>
        <taxon>Halosimplex</taxon>
    </lineage>
</organism>
<evidence type="ECO:0000256" key="3">
    <source>
        <dbReference type="ARBA" id="ARBA00022603"/>
    </source>
</evidence>
<evidence type="ECO:0000256" key="1">
    <source>
        <dbReference type="ARBA" id="ARBA00006594"/>
    </source>
</evidence>
<keyword evidence="4 7" id="KW-0808">Transferase</keyword>
<dbReference type="GO" id="GO:1904047">
    <property type="term" value="F:S-adenosyl-L-methionine binding"/>
    <property type="evidence" value="ECO:0007669"/>
    <property type="project" value="TreeGrafter"/>
</dbReference>
<evidence type="ECO:0000256" key="4">
    <source>
        <dbReference type="ARBA" id="ARBA00022679"/>
    </source>
</evidence>
<dbReference type="Gene3D" id="1.10.1020.10">
    <property type="entry name" value="Adenine-specific Methyltransferase, Domain 2"/>
    <property type="match status" value="1"/>
</dbReference>
<evidence type="ECO:0000313" key="7">
    <source>
        <dbReference type="EMBL" id="ELZ23505.1"/>
    </source>
</evidence>
<dbReference type="InterPro" id="IPR023095">
    <property type="entry name" value="Ade_MeTrfase_dom_2"/>
</dbReference>
<dbReference type="GO" id="GO:0043565">
    <property type="term" value="F:sequence-specific DNA binding"/>
    <property type="evidence" value="ECO:0007669"/>
    <property type="project" value="TreeGrafter"/>
</dbReference>
<dbReference type="EMBL" id="AOIU01000033">
    <property type="protein sequence ID" value="ELZ23505.1"/>
    <property type="molecule type" value="Genomic_DNA"/>
</dbReference>
<accession>M0CJR4</accession>
<name>M0CJR4_9EURY</name>
<dbReference type="SUPFAM" id="SSF53335">
    <property type="entry name" value="S-adenosyl-L-methionine-dependent methyltransferases"/>
    <property type="match status" value="1"/>
</dbReference>
<dbReference type="GO" id="GO:0009007">
    <property type="term" value="F:site-specific DNA-methyltransferase (adenine-specific) activity"/>
    <property type="evidence" value="ECO:0007669"/>
    <property type="project" value="UniProtKB-EC"/>
</dbReference>
<dbReference type="EC" id="2.1.1.72" evidence="2"/>
<dbReference type="Pfam" id="PF02086">
    <property type="entry name" value="MethyltransfD12"/>
    <property type="match status" value="1"/>
</dbReference>
<reference evidence="7 8" key="1">
    <citation type="journal article" date="2014" name="PLoS Genet.">
        <title>Phylogenetically driven sequencing of extremely halophilic archaea reveals strategies for static and dynamic osmo-response.</title>
        <authorList>
            <person name="Becker E.A."/>
            <person name="Seitzer P.M."/>
            <person name="Tritt A."/>
            <person name="Larsen D."/>
            <person name="Krusor M."/>
            <person name="Yao A.I."/>
            <person name="Wu D."/>
            <person name="Madern D."/>
            <person name="Eisen J.A."/>
            <person name="Darling A.E."/>
            <person name="Facciotti M.T."/>
        </authorList>
    </citation>
    <scope>NUCLEOTIDE SEQUENCE [LARGE SCALE GENOMIC DNA]</scope>
    <source>
        <strain evidence="7 8">2-9-1</strain>
    </source>
</reference>
<dbReference type="Gene3D" id="3.40.50.150">
    <property type="entry name" value="Vaccinia Virus protein VP39"/>
    <property type="match status" value="1"/>
</dbReference>
<dbReference type="STRING" id="797114.C475_14568"/>
<keyword evidence="5" id="KW-0949">S-adenosyl-L-methionine</keyword>
<dbReference type="Proteomes" id="UP000011626">
    <property type="component" value="Unassembled WGS sequence"/>
</dbReference>
<dbReference type="GO" id="GO:0032259">
    <property type="term" value="P:methylation"/>
    <property type="evidence" value="ECO:0007669"/>
    <property type="project" value="UniProtKB-KW"/>
</dbReference>
<dbReference type="InterPro" id="IPR029063">
    <property type="entry name" value="SAM-dependent_MTases_sf"/>
</dbReference>
<comment type="caution">
    <text evidence="7">The sequence shown here is derived from an EMBL/GenBank/DDBJ whole genome shotgun (WGS) entry which is preliminary data.</text>
</comment>
<dbReference type="PRINTS" id="PR00505">
    <property type="entry name" value="D12N6MTFRASE"/>
</dbReference>
<dbReference type="InterPro" id="IPR012327">
    <property type="entry name" value="MeTrfase_D12"/>
</dbReference>
<evidence type="ECO:0000256" key="2">
    <source>
        <dbReference type="ARBA" id="ARBA00011900"/>
    </source>
</evidence>